<name>A0A164M4R6_9NOCA</name>
<accession>A0A164M4R6</accession>
<comment type="caution">
    <text evidence="5">The sequence shown here is derived from an EMBL/GenBank/DDBJ whole genome shotgun (WGS) entry which is preliminary data.</text>
</comment>
<sequence length="513" mass="55645">MSETRCDVVISGGGPNGLMLACELALAGITPIVLERLPEPSVEQKANGMIGQVVRAMDMRGLYPDSPPRPMDGFLFSGMPLNLGLLHDNPMHAWMIPQPDLIRLLVERARELGVDIRWGHTLTDFTQDADTVTASVTTPSGERRFTARYLVAADGGKSLVRKRSGIDFPGHTNPNQVSRMGHAMVPDEFRTPTGDLRIPGVEDLHWGHNRLERGMFIFAELQPGRPLVAVMEFDAEPVDDSIAMTFDELRESVSRVLGADLPIQPPTWAGVPALRRISGQNTRLAERYRDGRVLLLGDAAHVHSAIGGPGLNLGLQDALNLGWKLAAQIRGWAPEGLLDTYESERRPIGERVMMSSLSQSALMASGPEVTALRQLFGELLTIPSTVEHIARTMSGTDIRYDVGSDHPLAGRFFPEATVETGTGPRRIAELLHSGRPLLLDLTGALAPHAADWSDRVDTVAATAADAPAAALLIRPDGYIAWATDDSEPGDLPEVLARWFGPARALVADRSPIE</sequence>
<evidence type="ECO:0000256" key="3">
    <source>
        <dbReference type="ARBA" id="ARBA00022827"/>
    </source>
</evidence>
<dbReference type="AlphaFoldDB" id="A0A164M4R6"/>
<comment type="cofactor">
    <cofactor evidence="1">
        <name>FAD</name>
        <dbReference type="ChEBI" id="CHEBI:57692"/>
    </cofactor>
</comment>
<dbReference type="PANTHER" id="PTHR43004">
    <property type="entry name" value="TRK SYSTEM POTASSIUM UPTAKE PROTEIN"/>
    <property type="match status" value="1"/>
</dbReference>
<evidence type="ECO:0000256" key="2">
    <source>
        <dbReference type="ARBA" id="ARBA00022630"/>
    </source>
</evidence>
<dbReference type="GO" id="GO:0016709">
    <property type="term" value="F:oxidoreductase activity, acting on paired donors, with incorporation or reduction of molecular oxygen, NAD(P)H as one donor, and incorporation of one atom of oxygen"/>
    <property type="evidence" value="ECO:0007669"/>
    <property type="project" value="UniProtKB-ARBA"/>
</dbReference>
<dbReference type="Pfam" id="PF21274">
    <property type="entry name" value="Rng_hyd_C"/>
    <property type="match status" value="1"/>
</dbReference>
<proteinExistence type="predicted"/>
<keyword evidence="2" id="KW-0285">Flavoprotein</keyword>
<evidence type="ECO:0000313" key="6">
    <source>
        <dbReference type="Proteomes" id="UP000076512"/>
    </source>
</evidence>
<evidence type="ECO:0000259" key="4">
    <source>
        <dbReference type="Pfam" id="PF01494"/>
    </source>
</evidence>
<dbReference type="Gene3D" id="3.40.30.120">
    <property type="match status" value="1"/>
</dbReference>
<dbReference type="Gene3D" id="3.50.50.60">
    <property type="entry name" value="FAD/NAD(P)-binding domain"/>
    <property type="match status" value="1"/>
</dbReference>
<dbReference type="SUPFAM" id="SSF51905">
    <property type="entry name" value="FAD/NAD(P)-binding domain"/>
    <property type="match status" value="1"/>
</dbReference>
<feature type="domain" description="FAD-binding" evidence="4">
    <location>
        <begin position="5"/>
        <end position="355"/>
    </location>
</feature>
<dbReference type="OrthoDB" id="8670884at2"/>
<dbReference type="PROSITE" id="PS51257">
    <property type="entry name" value="PROKAR_LIPOPROTEIN"/>
    <property type="match status" value="1"/>
</dbReference>
<dbReference type="GO" id="GO:0071949">
    <property type="term" value="F:FAD binding"/>
    <property type="evidence" value="ECO:0007669"/>
    <property type="project" value="InterPro"/>
</dbReference>
<dbReference type="EMBL" id="LWGR01000007">
    <property type="protein sequence ID" value="KZM73037.1"/>
    <property type="molecule type" value="Genomic_DNA"/>
</dbReference>
<reference evidence="5 6" key="1">
    <citation type="submission" date="2016-04" db="EMBL/GenBank/DDBJ databases">
        <authorList>
            <person name="Evans L.H."/>
            <person name="Alamgir A."/>
            <person name="Owens N."/>
            <person name="Weber N.D."/>
            <person name="Virtaneva K."/>
            <person name="Barbian K."/>
            <person name="Babar A."/>
            <person name="Rosenke K."/>
        </authorList>
    </citation>
    <scope>NUCLEOTIDE SEQUENCE [LARGE SCALE GENOMIC DNA]</scope>
    <source>
        <strain evidence="5 6">IFM 0406</strain>
    </source>
</reference>
<dbReference type="PRINTS" id="PR00420">
    <property type="entry name" value="RNGMNOXGNASE"/>
</dbReference>
<keyword evidence="3" id="KW-0274">FAD</keyword>
<evidence type="ECO:0000313" key="5">
    <source>
        <dbReference type="EMBL" id="KZM73037.1"/>
    </source>
</evidence>
<dbReference type="Gene3D" id="3.30.70.2450">
    <property type="match status" value="1"/>
</dbReference>
<keyword evidence="6" id="KW-1185">Reference proteome</keyword>
<dbReference type="PANTHER" id="PTHR43004:SF19">
    <property type="entry name" value="BINDING MONOOXYGENASE, PUTATIVE (JCVI)-RELATED"/>
    <property type="match status" value="1"/>
</dbReference>
<gene>
    <name evidence="5" type="ORF">AWN90_30390</name>
</gene>
<dbReference type="Pfam" id="PF01494">
    <property type="entry name" value="FAD_binding_3"/>
    <property type="match status" value="1"/>
</dbReference>
<dbReference type="Proteomes" id="UP000076512">
    <property type="component" value="Unassembled WGS sequence"/>
</dbReference>
<evidence type="ECO:0000256" key="1">
    <source>
        <dbReference type="ARBA" id="ARBA00001974"/>
    </source>
</evidence>
<dbReference type="STRING" id="455432.AWN90_30390"/>
<protein>
    <submittedName>
        <fullName evidence="5">FAD-dependent oxidoreductase</fullName>
    </submittedName>
</protein>
<dbReference type="InterPro" id="IPR036188">
    <property type="entry name" value="FAD/NAD-bd_sf"/>
</dbReference>
<dbReference type="RefSeq" id="WP_067589584.1">
    <property type="nucleotide sequence ID" value="NZ_JABMCZ010000004.1"/>
</dbReference>
<dbReference type="InterPro" id="IPR002938">
    <property type="entry name" value="FAD-bd"/>
</dbReference>
<dbReference type="InterPro" id="IPR050641">
    <property type="entry name" value="RIFMO-like"/>
</dbReference>
<organism evidence="5 6">
    <name type="scientific">Nocardia terpenica</name>
    <dbReference type="NCBI Taxonomy" id="455432"/>
    <lineage>
        <taxon>Bacteria</taxon>
        <taxon>Bacillati</taxon>
        <taxon>Actinomycetota</taxon>
        <taxon>Actinomycetes</taxon>
        <taxon>Mycobacteriales</taxon>
        <taxon>Nocardiaceae</taxon>
        <taxon>Nocardia</taxon>
    </lineage>
</organism>